<dbReference type="EMBL" id="CP012332">
    <property type="protein sequence ID" value="AKU91454.1"/>
    <property type="molecule type" value="Genomic_DNA"/>
</dbReference>
<sequence>MLERRLAPDAGPENSMSLHQLAEARSLAFHRIVAERILRDPDRLDAVRERLDAWIAEGGRAAVYAREWRRLVDFPPAELAAILIDEGERATELRQSTPFSGFLDPRERWKLWAEVRERYERESSDGAGSDRP</sequence>
<accession>A0A0K1PE96</accession>
<name>A0A0K1PE96_9BACT</name>
<evidence type="ECO:0000313" key="1">
    <source>
        <dbReference type="EMBL" id="AKU91454.1"/>
    </source>
</evidence>
<dbReference type="KEGG" id="vin:AKJ08_1841"/>
<protein>
    <submittedName>
        <fullName evidence="1">Uncharacterized protein</fullName>
    </submittedName>
</protein>
<proteinExistence type="predicted"/>
<evidence type="ECO:0000313" key="2">
    <source>
        <dbReference type="Proteomes" id="UP000055590"/>
    </source>
</evidence>
<reference evidence="1 2" key="1">
    <citation type="submission" date="2015-08" db="EMBL/GenBank/DDBJ databases">
        <authorList>
            <person name="Babu N.S."/>
            <person name="Beckwith C.J."/>
            <person name="Beseler K.G."/>
            <person name="Brison A."/>
            <person name="Carone J.V."/>
            <person name="Caskin T.P."/>
            <person name="Diamond M."/>
            <person name="Durham M.E."/>
            <person name="Foxe J.M."/>
            <person name="Go M."/>
            <person name="Henderson B.A."/>
            <person name="Jones I.B."/>
            <person name="McGettigan J.A."/>
            <person name="Micheletti S.J."/>
            <person name="Nasrallah M.E."/>
            <person name="Ortiz D."/>
            <person name="Piller C.R."/>
            <person name="Privatt S.R."/>
            <person name="Schneider S.L."/>
            <person name="Sharp S."/>
            <person name="Smith T.C."/>
            <person name="Stanton J.D."/>
            <person name="Ullery H.E."/>
            <person name="Wilson R.J."/>
            <person name="Serrano M.G."/>
            <person name="Buck G."/>
            <person name="Lee V."/>
            <person name="Wang Y."/>
            <person name="Carvalho R."/>
            <person name="Voegtly L."/>
            <person name="Shi R."/>
            <person name="Duckworth R."/>
            <person name="Johnson A."/>
            <person name="Loviza R."/>
            <person name="Walstead R."/>
            <person name="Shah Z."/>
            <person name="Kiflezghi M."/>
            <person name="Wade K."/>
            <person name="Ball S.L."/>
            <person name="Bradley K.W."/>
            <person name="Asai D.J."/>
            <person name="Bowman C.A."/>
            <person name="Russell D.A."/>
            <person name="Pope W.H."/>
            <person name="Jacobs-Sera D."/>
            <person name="Hendrix R.W."/>
            <person name="Hatfull G.F."/>
        </authorList>
    </citation>
    <scope>NUCLEOTIDE SEQUENCE [LARGE SCALE GENOMIC DNA]</scope>
    <source>
        <strain evidence="1 2">DSM 27710</strain>
    </source>
</reference>
<organism evidence="1 2">
    <name type="scientific">Vulgatibacter incomptus</name>
    <dbReference type="NCBI Taxonomy" id="1391653"/>
    <lineage>
        <taxon>Bacteria</taxon>
        <taxon>Pseudomonadati</taxon>
        <taxon>Myxococcota</taxon>
        <taxon>Myxococcia</taxon>
        <taxon>Myxococcales</taxon>
        <taxon>Cystobacterineae</taxon>
        <taxon>Vulgatibacteraceae</taxon>
        <taxon>Vulgatibacter</taxon>
    </lineage>
</organism>
<dbReference type="AlphaFoldDB" id="A0A0K1PE96"/>
<gene>
    <name evidence="1" type="ORF">AKJ08_1841</name>
</gene>
<keyword evidence="2" id="KW-1185">Reference proteome</keyword>
<dbReference type="Proteomes" id="UP000055590">
    <property type="component" value="Chromosome"/>
</dbReference>
<dbReference type="STRING" id="1391653.AKJ08_1841"/>